<evidence type="ECO:0000256" key="9">
    <source>
        <dbReference type="ARBA" id="ARBA00023242"/>
    </source>
</evidence>
<feature type="compositionally biased region" description="Basic and acidic residues" evidence="14">
    <location>
        <begin position="1113"/>
        <end position="1126"/>
    </location>
</feature>
<reference evidence="18 19" key="1">
    <citation type="submission" date="2020-05" db="EMBL/GenBank/DDBJ databases">
        <title>Identification and distribution of gene clusters putatively required for synthesis of sphingolipid metabolism inhibitors in phylogenetically diverse species of the filamentous fungus Fusarium.</title>
        <authorList>
            <person name="Kim H.-S."/>
            <person name="Busman M."/>
            <person name="Brown D.W."/>
            <person name="Divon H."/>
            <person name="Uhlig S."/>
            <person name="Proctor R.H."/>
        </authorList>
    </citation>
    <scope>NUCLEOTIDE SEQUENCE [LARGE SCALE GENOMIC DNA]</scope>
    <source>
        <strain evidence="18 19">NRRL 25211</strain>
    </source>
</reference>
<dbReference type="InterPro" id="IPR000629">
    <property type="entry name" value="RNA-helicase_DEAD-box_CS"/>
</dbReference>
<dbReference type="CDD" id="cd22474">
    <property type="entry name" value="KH-I_PRP5_like"/>
    <property type="match status" value="1"/>
</dbReference>
<keyword evidence="5" id="KW-0378">Hydrolase</keyword>
<dbReference type="PROSITE" id="PS51195">
    <property type="entry name" value="Q_MOTIF"/>
    <property type="match status" value="1"/>
</dbReference>
<keyword evidence="19" id="KW-1185">Reference proteome</keyword>
<feature type="compositionally biased region" description="Basic and acidic residues" evidence="14">
    <location>
        <begin position="321"/>
        <end position="333"/>
    </location>
</feature>
<dbReference type="GO" id="GO:0008380">
    <property type="term" value="P:RNA splicing"/>
    <property type="evidence" value="ECO:0007669"/>
    <property type="project" value="UniProtKB-KW"/>
</dbReference>
<dbReference type="InterPro" id="IPR014014">
    <property type="entry name" value="RNA_helicase_DEAD_Q_motif"/>
</dbReference>
<dbReference type="Proteomes" id="UP000544095">
    <property type="component" value="Unassembled WGS sequence"/>
</dbReference>
<evidence type="ECO:0000256" key="12">
    <source>
        <dbReference type="ARBA" id="ARBA00047984"/>
    </source>
</evidence>
<feature type="compositionally biased region" description="Low complexity" evidence="14">
    <location>
        <begin position="416"/>
        <end position="432"/>
    </location>
</feature>
<dbReference type="PROSITE" id="PS51192">
    <property type="entry name" value="HELICASE_ATP_BIND_1"/>
    <property type="match status" value="1"/>
</dbReference>
<dbReference type="GO" id="GO:0006397">
    <property type="term" value="P:mRNA processing"/>
    <property type="evidence" value="ECO:0007669"/>
    <property type="project" value="UniProtKB-KW"/>
</dbReference>
<evidence type="ECO:0000259" key="17">
    <source>
        <dbReference type="PROSITE" id="PS51195"/>
    </source>
</evidence>
<dbReference type="EC" id="3.6.4.13" evidence="2"/>
<dbReference type="PROSITE" id="PS00039">
    <property type="entry name" value="DEAD_ATP_HELICASE"/>
    <property type="match status" value="1"/>
</dbReference>
<evidence type="ECO:0000256" key="6">
    <source>
        <dbReference type="ARBA" id="ARBA00022806"/>
    </source>
</evidence>
<feature type="compositionally biased region" description="Acidic residues" evidence="14">
    <location>
        <begin position="503"/>
        <end position="529"/>
    </location>
</feature>
<feature type="region of interest" description="Disordered" evidence="14">
    <location>
        <begin position="321"/>
        <end position="342"/>
    </location>
</feature>
<dbReference type="InterPro" id="IPR027417">
    <property type="entry name" value="P-loop_NTPase"/>
</dbReference>
<evidence type="ECO:0000256" key="14">
    <source>
        <dbReference type="SAM" id="MobiDB-lite"/>
    </source>
</evidence>
<dbReference type="GO" id="GO:0005524">
    <property type="term" value="F:ATP binding"/>
    <property type="evidence" value="ECO:0007669"/>
    <property type="project" value="UniProtKB-KW"/>
</dbReference>
<keyword evidence="4" id="KW-0547">Nucleotide-binding</keyword>
<evidence type="ECO:0000256" key="5">
    <source>
        <dbReference type="ARBA" id="ARBA00022801"/>
    </source>
</evidence>
<dbReference type="PROSITE" id="PS51194">
    <property type="entry name" value="HELICASE_CTER"/>
    <property type="match status" value="1"/>
</dbReference>
<feature type="region of interest" description="Disordered" evidence="14">
    <location>
        <begin position="84"/>
        <end position="170"/>
    </location>
</feature>
<evidence type="ECO:0000256" key="2">
    <source>
        <dbReference type="ARBA" id="ARBA00012552"/>
    </source>
</evidence>
<accession>A0A8H5NVF5</accession>
<sequence length="1337" mass="148553">MNPRLSTHQPSKKLEFHSHINTSAFPILIRRKTATPNSSDDALERSLRACEVAPRIYDLALVAHCLGFGLPSKYYSPTKCPAEPARPPIMARPRDSRSPSPAGSTHSSRRRRNDDRRARDRRNDGRDHRRRSRSRSPDVRRQKPNYGRFYSDDLIHEQPRNRDRERDRDHGRERDYYRRRDRSIDRRDDNYYRGGRRDHRERDRRRSRERYDDRNRSPDRRHNHSREGDRDVRRRDDSRNRTPGRREGTADSLTRSIREDGRTQKITLGGSGKPDTEEVRLQSLFHESIADRCRLQAPKADSGQPEVDKKAERLAKLEAWKKKKENASQKQKEVNPSQTRNLLAEMDKKASGASSKTVSPSVSVIASPAATPTVASPVVPYSGKFDPKAIAKKSAASRTHEGVKPALGSLGGQPEKLPVPAKPSVPVKPSTSGRFPSSVLPSSSTDQPILASALPANRTKASGFGFVKNSTETDKLPTKRKLDLDEEDTTKRKLTKLPALPIEADDTPYADQDDDESDGDNFAETEEEAAAAARAAHERRLQAENQMDTGEEESKTTEPQINGAAMSNNNAAEPNTTTHMEIEEEEDDVDPLDAFMADLKQTDVKLPARASKAQKIQEPEAYFSDDEYDFNKKDAGDANALLAMTAKRKKKDIPAIDYSKIEIEPIRKNFWVEPAELSQLTEAEVDDLRLELDGIKVNGKDVPKPVQKWAQCGLTRQTLDVIDNLGFEKPTPIQMQALPALMSGRDVIGVAKTGSGKTMAFLLPMFRHIKDQPPLKDTDGPIGLIMTPTRELAVQIHRDCKPFLKMMGLRSVCAYGGAPIRDQIAELKRGAEIIVCTPGRMIDLLAANQGRVTNLKRVTYVVLDEADRMFDMGFEPQVMKIFANMRPDRQTILFSATMPRIIDSLTKKVLNNPIEVTVGGRSVVAKEIDQIVEVRDEPSKFLRVLELLGELYDRDEDARTLIFVERQEKADDLLKELMIKGYPCMSIHGGKDQIDRDSTISDFKKGVVPILIATSVAARGLDVKQLKLVINYDAPNHLEDYVHRAGRTGRAGNTGVAVTFVTPEQENCSVGIAKALEQSGQPVPERLDEMRKAHREKVKSGKAKDTSGFGGKGLDRLDQEREAARLRERKTHKAEGEEEEVKEDKKEEEDDKAEKALSAIRAAASGVQARESAKAEGAEVKPTQQGTITGGVKEKSKDPLDKVSSAVSAINSRLGKAGQLRAGQPIDNKGPDAGAFHATLEINDFPQKARWAVTNRTNVAKILEATGTSITTKGNFYPPGKEVPAGAEPKLYILIEGDTEVVVGSALSELTRLLREGTIAAADADSRAPASGRYTIT</sequence>
<dbReference type="GO" id="GO:0005634">
    <property type="term" value="C:nucleus"/>
    <property type="evidence" value="ECO:0007669"/>
    <property type="project" value="UniProtKB-SubCell"/>
</dbReference>
<dbReference type="Pfam" id="PF23469">
    <property type="entry name" value="KH_12"/>
    <property type="match status" value="1"/>
</dbReference>
<comment type="function">
    <text evidence="10">ATP-dependent RNA helicase involved spliceosome assembly and in nuclear splicing. Catalyzes an ATP-dependent conformational change of U2 snRNP. Bridges U1 and U2 snRNPs and enables stable U2 snRNP association with intron RNA.</text>
</comment>
<dbReference type="Pfam" id="PF00271">
    <property type="entry name" value="Helicase_C"/>
    <property type="match status" value="1"/>
</dbReference>
<evidence type="ECO:0000256" key="8">
    <source>
        <dbReference type="ARBA" id="ARBA00023187"/>
    </source>
</evidence>
<feature type="compositionally biased region" description="Polar residues" evidence="14">
    <location>
        <begin position="557"/>
        <end position="575"/>
    </location>
</feature>
<dbReference type="SMART" id="SM00487">
    <property type="entry name" value="DEXDc"/>
    <property type="match status" value="1"/>
</dbReference>
<keyword evidence="7" id="KW-0067">ATP-binding</keyword>
<evidence type="ECO:0000256" key="1">
    <source>
        <dbReference type="ARBA" id="ARBA00004123"/>
    </source>
</evidence>
<evidence type="ECO:0000256" key="7">
    <source>
        <dbReference type="ARBA" id="ARBA00022840"/>
    </source>
</evidence>
<comment type="catalytic activity">
    <reaction evidence="12">
        <text>ATP + H2O = ADP + phosphate + H(+)</text>
        <dbReference type="Rhea" id="RHEA:13065"/>
        <dbReference type="ChEBI" id="CHEBI:15377"/>
        <dbReference type="ChEBI" id="CHEBI:15378"/>
        <dbReference type="ChEBI" id="CHEBI:30616"/>
        <dbReference type="ChEBI" id="CHEBI:43474"/>
        <dbReference type="ChEBI" id="CHEBI:456216"/>
        <dbReference type="EC" id="3.6.4.13"/>
    </reaction>
</comment>
<dbReference type="SMART" id="SM00490">
    <property type="entry name" value="HELICc"/>
    <property type="match status" value="1"/>
</dbReference>
<dbReference type="FunFam" id="3.40.50.300:FF:000079">
    <property type="entry name" value="probable ATP-dependent RNA helicase DDX17"/>
    <property type="match status" value="1"/>
</dbReference>
<keyword evidence="3" id="KW-0507">mRNA processing</keyword>
<protein>
    <recommendedName>
        <fullName evidence="2">RNA helicase</fullName>
        <ecNumber evidence="2">3.6.4.13</ecNumber>
    </recommendedName>
</protein>
<proteinExistence type="inferred from homology"/>
<feature type="compositionally biased region" description="Basic and acidic residues" evidence="14">
    <location>
        <begin position="112"/>
        <end position="127"/>
    </location>
</feature>
<dbReference type="InterPro" id="IPR014001">
    <property type="entry name" value="Helicase_ATP-bd"/>
</dbReference>
<feature type="region of interest" description="Disordered" evidence="14">
    <location>
        <begin position="187"/>
        <end position="278"/>
    </location>
</feature>
<evidence type="ECO:0000256" key="13">
    <source>
        <dbReference type="PROSITE-ProRule" id="PRU00552"/>
    </source>
</evidence>
<feature type="region of interest" description="Disordered" evidence="14">
    <location>
        <begin position="392"/>
        <end position="575"/>
    </location>
</feature>
<keyword evidence="8" id="KW-0508">mRNA splicing</keyword>
<feature type="short sequence motif" description="Q motif" evidence="13">
    <location>
        <begin position="707"/>
        <end position="735"/>
    </location>
</feature>
<comment type="subcellular location">
    <subcellularLocation>
        <location evidence="1">Nucleus</location>
    </subcellularLocation>
</comment>
<feature type="compositionally biased region" description="Polar residues" evidence="14">
    <location>
        <begin position="433"/>
        <end position="447"/>
    </location>
</feature>
<comment type="similarity">
    <text evidence="11">Belongs to the DEAD box helicase family. DDX46/PRP5 subfamily.</text>
</comment>
<gene>
    <name evidence="18" type="ORF">FPANT_10519</name>
</gene>
<evidence type="ECO:0000259" key="16">
    <source>
        <dbReference type="PROSITE" id="PS51194"/>
    </source>
</evidence>
<dbReference type="Pfam" id="PF00270">
    <property type="entry name" value="DEAD"/>
    <property type="match status" value="1"/>
</dbReference>
<feature type="compositionally biased region" description="Basic and acidic residues" evidence="14">
    <location>
        <begin position="198"/>
        <end position="249"/>
    </location>
</feature>
<evidence type="ECO:0000256" key="11">
    <source>
        <dbReference type="ARBA" id="ARBA00038511"/>
    </source>
</evidence>
<feature type="compositionally biased region" description="Basic and acidic residues" evidence="14">
    <location>
        <begin position="471"/>
        <end position="483"/>
    </location>
</feature>
<dbReference type="InterPro" id="IPR056149">
    <property type="entry name" value="PRP5/DDX46/KHDC4_KH"/>
</dbReference>
<dbReference type="PANTHER" id="PTHR47958">
    <property type="entry name" value="ATP-DEPENDENT RNA HELICASE DBP3"/>
    <property type="match status" value="1"/>
</dbReference>
<name>A0A8H5NVF5_9HYPO</name>
<dbReference type="InterPro" id="IPR001650">
    <property type="entry name" value="Helicase_C-like"/>
</dbReference>
<evidence type="ECO:0000256" key="4">
    <source>
        <dbReference type="ARBA" id="ARBA00022741"/>
    </source>
</evidence>
<feature type="region of interest" description="Disordered" evidence="14">
    <location>
        <begin position="1092"/>
        <end position="1200"/>
    </location>
</feature>
<feature type="compositionally biased region" description="Acidic residues" evidence="14">
    <location>
        <begin position="1136"/>
        <end position="1151"/>
    </location>
</feature>
<dbReference type="SUPFAM" id="SSF52540">
    <property type="entry name" value="P-loop containing nucleoside triphosphate hydrolases"/>
    <property type="match status" value="1"/>
</dbReference>
<feature type="compositionally biased region" description="Basic and acidic residues" evidence="14">
    <location>
        <begin position="150"/>
        <end position="170"/>
    </location>
</feature>
<evidence type="ECO:0000313" key="19">
    <source>
        <dbReference type="Proteomes" id="UP000544095"/>
    </source>
</evidence>
<evidence type="ECO:0000259" key="15">
    <source>
        <dbReference type="PROSITE" id="PS51192"/>
    </source>
</evidence>
<keyword evidence="6 18" id="KW-0347">Helicase</keyword>
<organism evidence="18 19">
    <name type="scientific">Fusarium pseudoanthophilum</name>
    <dbReference type="NCBI Taxonomy" id="48495"/>
    <lineage>
        <taxon>Eukaryota</taxon>
        <taxon>Fungi</taxon>
        <taxon>Dikarya</taxon>
        <taxon>Ascomycota</taxon>
        <taxon>Pezizomycotina</taxon>
        <taxon>Sordariomycetes</taxon>
        <taxon>Hypocreomycetidae</taxon>
        <taxon>Hypocreales</taxon>
        <taxon>Nectriaceae</taxon>
        <taxon>Fusarium</taxon>
        <taxon>Fusarium fujikuroi species complex</taxon>
    </lineage>
</organism>
<comment type="caution">
    <text evidence="18">The sequence shown here is derived from an EMBL/GenBank/DDBJ whole genome shotgun (WGS) entry which is preliminary data.</text>
</comment>
<feature type="domain" description="Helicase ATP-binding" evidence="15">
    <location>
        <begin position="738"/>
        <end position="916"/>
    </location>
</feature>
<dbReference type="Gene3D" id="3.40.50.300">
    <property type="entry name" value="P-loop containing nucleotide triphosphate hydrolases"/>
    <property type="match status" value="2"/>
</dbReference>
<feature type="domain" description="Helicase C-terminal" evidence="16">
    <location>
        <begin position="947"/>
        <end position="1091"/>
    </location>
</feature>
<dbReference type="GO" id="GO:0016787">
    <property type="term" value="F:hydrolase activity"/>
    <property type="evidence" value="ECO:0007669"/>
    <property type="project" value="UniProtKB-KW"/>
</dbReference>
<dbReference type="GO" id="GO:0003676">
    <property type="term" value="F:nucleic acid binding"/>
    <property type="evidence" value="ECO:0007669"/>
    <property type="project" value="InterPro"/>
</dbReference>
<dbReference type="EMBL" id="JAAOAR010000598">
    <property type="protein sequence ID" value="KAF5577255.1"/>
    <property type="molecule type" value="Genomic_DNA"/>
</dbReference>
<evidence type="ECO:0000313" key="18">
    <source>
        <dbReference type="EMBL" id="KAF5577255.1"/>
    </source>
</evidence>
<keyword evidence="9" id="KW-0539">Nucleus</keyword>
<dbReference type="CDD" id="cd17953">
    <property type="entry name" value="DEADc_DDX46"/>
    <property type="match status" value="1"/>
</dbReference>
<dbReference type="GO" id="GO:0003724">
    <property type="term" value="F:RNA helicase activity"/>
    <property type="evidence" value="ECO:0007669"/>
    <property type="project" value="UniProtKB-EC"/>
</dbReference>
<dbReference type="InterPro" id="IPR011545">
    <property type="entry name" value="DEAD/DEAH_box_helicase_dom"/>
</dbReference>
<dbReference type="CDD" id="cd18787">
    <property type="entry name" value="SF2_C_DEAD"/>
    <property type="match status" value="1"/>
</dbReference>
<evidence type="ECO:0000256" key="3">
    <source>
        <dbReference type="ARBA" id="ARBA00022664"/>
    </source>
</evidence>
<feature type="domain" description="DEAD-box RNA helicase Q" evidence="17">
    <location>
        <begin position="707"/>
        <end position="735"/>
    </location>
</feature>
<evidence type="ECO:0000256" key="10">
    <source>
        <dbReference type="ARBA" id="ARBA00037330"/>
    </source>
</evidence>